<dbReference type="AlphaFoldDB" id="A0AAW0UZU8"/>
<proteinExistence type="predicted"/>
<evidence type="ECO:0000313" key="2">
    <source>
        <dbReference type="EMBL" id="KAK8405116.1"/>
    </source>
</evidence>
<reference evidence="2 3" key="1">
    <citation type="submission" date="2023-03" db="EMBL/GenBank/DDBJ databases">
        <title>High-quality genome of Scylla paramamosain provides insights in environmental adaptation.</title>
        <authorList>
            <person name="Zhang L."/>
        </authorList>
    </citation>
    <scope>NUCLEOTIDE SEQUENCE [LARGE SCALE GENOMIC DNA]</scope>
    <source>
        <strain evidence="2">LZ_2023a</strain>
        <tissue evidence="2">Muscle</tissue>
    </source>
</reference>
<evidence type="ECO:0000256" key="1">
    <source>
        <dbReference type="SAM" id="Phobius"/>
    </source>
</evidence>
<name>A0AAW0UZU8_SCYPA</name>
<comment type="caution">
    <text evidence="2">The sequence shown here is derived from an EMBL/GenBank/DDBJ whole genome shotgun (WGS) entry which is preliminary data.</text>
</comment>
<evidence type="ECO:0000313" key="3">
    <source>
        <dbReference type="Proteomes" id="UP001487740"/>
    </source>
</evidence>
<sequence>MTFSILEMCLSIAIVAIVKRNVTTDTTEDEAKNTCPVPDDAPEDSVVQTVPAWNTVFVISAVFNLIFGTIYVIFGTDKVQPWNDSEPKKVR</sequence>
<keyword evidence="3" id="KW-1185">Reference proteome</keyword>
<dbReference type="EMBL" id="JARAKH010000003">
    <property type="protein sequence ID" value="KAK8405116.1"/>
    <property type="molecule type" value="Genomic_DNA"/>
</dbReference>
<keyword evidence="1" id="KW-1133">Transmembrane helix</keyword>
<gene>
    <name evidence="2" type="ORF">O3P69_001596</name>
</gene>
<feature type="transmembrane region" description="Helical" evidence="1">
    <location>
        <begin position="52"/>
        <end position="74"/>
    </location>
</feature>
<keyword evidence="1" id="KW-0812">Transmembrane</keyword>
<keyword evidence="1" id="KW-0472">Membrane</keyword>
<accession>A0AAW0UZU8</accession>
<dbReference type="Proteomes" id="UP001487740">
    <property type="component" value="Unassembled WGS sequence"/>
</dbReference>
<organism evidence="2 3">
    <name type="scientific">Scylla paramamosain</name>
    <name type="common">Mud crab</name>
    <dbReference type="NCBI Taxonomy" id="85552"/>
    <lineage>
        <taxon>Eukaryota</taxon>
        <taxon>Metazoa</taxon>
        <taxon>Ecdysozoa</taxon>
        <taxon>Arthropoda</taxon>
        <taxon>Crustacea</taxon>
        <taxon>Multicrustacea</taxon>
        <taxon>Malacostraca</taxon>
        <taxon>Eumalacostraca</taxon>
        <taxon>Eucarida</taxon>
        <taxon>Decapoda</taxon>
        <taxon>Pleocyemata</taxon>
        <taxon>Brachyura</taxon>
        <taxon>Eubrachyura</taxon>
        <taxon>Portunoidea</taxon>
        <taxon>Portunidae</taxon>
        <taxon>Portuninae</taxon>
        <taxon>Scylla</taxon>
    </lineage>
</organism>
<protein>
    <submittedName>
        <fullName evidence="2">Uncharacterized protein</fullName>
    </submittedName>
</protein>